<dbReference type="EMBL" id="LAZR01014814">
    <property type="protein sequence ID" value="KKM15830.1"/>
    <property type="molecule type" value="Genomic_DNA"/>
</dbReference>
<dbReference type="GO" id="GO:0006355">
    <property type="term" value="P:regulation of DNA-templated transcription"/>
    <property type="evidence" value="ECO:0007669"/>
    <property type="project" value="InterPro"/>
</dbReference>
<comment type="caution">
    <text evidence="5">The sequence shown here is derived from an EMBL/GenBank/DDBJ whole genome shotgun (WGS) entry which is preliminary data.</text>
</comment>
<dbReference type="GO" id="GO:0007165">
    <property type="term" value="P:signal transduction"/>
    <property type="evidence" value="ECO:0007669"/>
    <property type="project" value="InterPro"/>
</dbReference>
<keyword evidence="1" id="KW-0472">Membrane</keyword>
<dbReference type="PANTHER" id="PTHR44757">
    <property type="entry name" value="DIGUANYLATE CYCLASE DGCP"/>
    <property type="match status" value="1"/>
</dbReference>
<dbReference type="PROSITE" id="PS50113">
    <property type="entry name" value="PAC"/>
    <property type="match status" value="1"/>
</dbReference>
<evidence type="ECO:0000259" key="3">
    <source>
        <dbReference type="PROSITE" id="PS50113"/>
    </source>
</evidence>
<dbReference type="SUPFAM" id="SSF55785">
    <property type="entry name" value="PYP-like sensor domain (PAS domain)"/>
    <property type="match status" value="2"/>
</dbReference>
<dbReference type="InterPro" id="IPR000014">
    <property type="entry name" value="PAS"/>
</dbReference>
<name>A0A0F9KKK4_9ZZZZ</name>
<organism evidence="5">
    <name type="scientific">marine sediment metagenome</name>
    <dbReference type="NCBI Taxonomy" id="412755"/>
    <lineage>
        <taxon>unclassified sequences</taxon>
        <taxon>metagenomes</taxon>
        <taxon>ecological metagenomes</taxon>
    </lineage>
</organism>
<accession>A0A0F9KKK4</accession>
<feature type="non-terminal residue" evidence="5">
    <location>
        <position position="408"/>
    </location>
</feature>
<dbReference type="GO" id="GO:0016020">
    <property type="term" value="C:membrane"/>
    <property type="evidence" value="ECO:0007669"/>
    <property type="project" value="InterPro"/>
</dbReference>
<feature type="domain" description="PAC" evidence="3">
    <location>
        <begin position="333"/>
        <end position="387"/>
    </location>
</feature>
<feature type="transmembrane region" description="Helical" evidence="1">
    <location>
        <begin position="9"/>
        <end position="32"/>
    </location>
</feature>
<sequence>MSRPVSEKLFIMIAFLLAVLTAPFLLFVYFGARELPGSIISQVALAPEALEAIRGFADNILIGSAFIALVCLVLAFFAAGAISRQILHPLREVIRGLRLIMEGEAGVNIALTGSRELDELEKVFNIVSRHVAGLNEQMGLKTKYLEAMIDPVWVVDPFGVITDVNPAFTQTFGFGADEAVGSDMLDFLDERTRQMVRQRYLSSTAEEFTDLEGSFISKNDGLVPVLISSSNLAQDGLVINRIGIIKDFRTEEELMQALRSEKEHTDLLMDSIEDMMVVVDRDYKITRANRATRVLYGEDPVGQSCYRIFTDKSDRCYMLGEDCPARNTFESDRPHSVTRVRNLPGGKEGYFDIQAFPVEDGQGEVSSVLLSLRDVSDRVDFEREIGQKNRELEALNSISKVLSRSLRS</sequence>
<evidence type="ECO:0008006" key="6">
    <source>
        <dbReference type="Google" id="ProtNLM"/>
    </source>
</evidence>
<evidence type="ECO:0000256" key="1">
    <source>
        <dbReference type="SAM" id="Phobius"/>
    </source>
</evidence>
<keyword evidence="1" id="KW-1133">Transmembrane helix</keyword>
<dbReference type="InterPro" id="IPR013767">
    <property type="entry name" value="PAS_fold"/>
</dbReference>
<feature type="domain" description="PAS" evidence="2">
    <location>
        <begin position="145"/>
        <end position="208"/>
    </location>
</feature>
<feature type="transmembrane region" description="Helical" evidence="1">
    <location>
        <begin position="60"/>
        <end position="82"/>
    </location>
</feature>
<dbReference type="CDD" id="cd00130">
    <property type="entry name" value="PAS"/>
    <property type="match status" value="1"/>
</dbReference>
<proteinExistence type="predicted"/>
<reference evidence="5" key="1">
    <citation type="journal article" date="2015" name="Nature">
        <title>Complex archaea that bridge the gap between prokaryotes and eukaryotes.</title>
        <authorList>
            <person name="Spang A."/>
            <person name="Saw J.H."/>
            <person name="Jorgensen S.L."/>
            <person name="Zaremba-Niedzwiedzka K."/>
            <person name="Martijn J."/>
            <person name="Lind A.E."/>
            <person name="van Eijk R."/>
            <person name="Schleper C."/>
            <person name="Guy L."/>
            <person name="Ettema T.J."/>
        </authorList>
    </citation>
    <scope>NUCLEOTIDE SEQUENCE</scope>
</reference>
<dbReference type="SMART" id="SM00091">
    <property type="entry name" value="PAS"/>
    <property type="match status" value="2"/>
</dbReference>
<dbReference type="AlphaFoldDB" id="A0A0F9KKK4"/>
<evidence type="ECO:0000259" key="2">
    <source>
        <dbReference type="PROSITE" id="PS50112"/>
    </source>
</evidence>
<evidence type="ECO:0000313" key="5">
    <source>
        <dbReference type="EMBL" id="KKM15830.1"/>
    </source>
</evidence>
<evidence type="ECO:0000259" key="4">
    <source>
        <dbReference type="PROSITE" id="PS50885"/>
    </source>
</evidence>
<dbReference type="InterPro" id="IPR035965">
    <property type="entry name" value="PAS-like_dom_sf"/>
</dbReference>
<dbReference type="InterPro" id="IPR000700">
    <property type="entry name" value="PAS-assoc_C"/>
</dbReference>
<dbReference type="Pfam" id="PF00989">
    <property type="entry name" value="PAS"/>
    <property type="match status" value="1"/>
</dbReference>
<dbReference type="PANTHER" id="PTHR44757:SF2">
    <property type="entry name" value="BIOFILM ARCHITECTURE MAINTENANCE PROTEIN MBAA"/>
    <property type="match status" value="1"/>
</dbReference>
<dbReference type="PROSITE" id="PS50885">
    <property type="entry name" value="HAMP"/>
    <property type="match status" value="1"/>
</dbReference>
<dbReference type="PROSITE" id="PS50112">
    <property type="entry name" value="PAS"/>
    <property type="match status" value="1"/>
</dbReference>
<dbReference type="NCBIfam" id="TIGR00229">
    <property type="entry name" value="sensory_box"/>
    <property type="match status" value="2"/>
</dbReference>
<dbReference type="Pfam" id="PF08448">
    <property type="entry name" value="PAS_4"/>
    <property type="match status" value="1"/>
</dbReference>
<feature type="domain" description="HAMP" evidence="4">
    <location>
        <begin position="84"/>
        <end position="136"/>
    </location>
</feature>
<dbReference type="InterPro" id="IPR052155">
    <property type="entry name" value="Biofilm_reg_signaling"/>
</dbReference>
<keyword evidence="1" id="KW-0812">Transmembrane</keyword>
<dbReference type="Gene3D" id="3.30.450.20">
    <property type="entry name" value="PAS domain"/>
    <property type="match status" value="2"/>
</dbReference>
<protein>
    <recommendedName>
        <fullName evidence="6">PAS domain-containing protein</fullName>
    </recommendedName>
</protein>
<dbReference type="InterPro" id="IPR013656">
    <property type="entry name" value="PAS_4"/>
</dbReference>
<gene>
    <name evidence="5" type="ORF">LCGC14_1692060</name>
</gene>
<dbReference type="InterPro" id="IPR003660">
    <property type="entry name" value="HAMP_dom"/>
</dbReference>
<dbReference type="Gene3D" id="6.10.340.10">
    <property type="match status" value="1"/>
</dbReference>